<keyword evidence="3 8" id="KW-0812">Transmembrane</keyword>
<organism evidence="10 11">
    <name type="scientific">Holothuria leucospilota</name>
    <name type="common">Black long sea cucumber</name>
    <name type="synonym">Mertensiothuria leucospilota</name>
    <dbReference type="NCBI Taxonomy" id="206669"/>
    <lineage>
        <taxon>Eukaryota</taxon>
        <taxon>Metazoa</taxon>
        <taxon>Echinodermata</taxon>
        <taxon>Eleutherozoa</taxon>
        <taxon>Echinozoa</taxon>
        <taxon>Holothuroidea</taxon>
        <taxon>Aspidochirotacea</taxon>
        <taxon>Aspidochirotida</taxon>
        <taxon>Holothuriidae</taxon>
        <taxon>Holothuria</taxon>
    </lineage>
</organism>
<dbReference type="AlphaFoldDB" id="A0A9Q1CEB6"/>
<dbReference type="OrthoDB" id="6770063at2759"/>
<feature type="transmembrane region" description="Helical" evidence="8">
    <location>
        <begin position="437"/>
        <end position="463"/>
    </location>
</feature>
<dbReference type="PANTHER" id="PTHR23505">
    <property type="entry name" value="SPINSTER"/>
    <property type="match status" value="1"/>
</dbReference>
<feature type="transmembrane region" description="Helical" evidence="8">
    <location>
        <begin position="331"/>
        <end position="352"/>
    </location>
</feature>
<feature type="domain" description="Major facilitator superfamily (MFS) profile" evidence="9">
    <location>
        <begin position="45"/>
        <end position="470"/>
    </location>
</feature>
<proteinExistence type="inferred from homology"/>
<keyword evidence="2" id="KW-0813">Transport</keyword>
<keyword evidence="11" id="KW-1185">Reference proteome</keyword>
<dbReference type="InterPro" id="IPR036259">
    <property type="entry name" value="MFS_trans_sf"/>
</dbReference>
<dbReference type="Pfam" id="PF07690">
    <property type="entry name" value="MFS_1"/>
    <property type="match status" value="1"/>
</dbReference>
<evidence type="ECO:0000259" key="9">
    <source>
        <dbReference type="PROSITE" id="PS50850"/>
    </source>
</evidence>
<feature type="compositionally biased region" description="Basic and acidic residues" evidence="7">
    <location>
        <begin position="8"/>
        <end position="28"/>
    </location>
</feature>
<dbReference type="PROSITE" id="PS50850">
    <property type="entry name" value="MFS"/>
    <property type="match status" value="1"/>
</dbReference>
<dbReference type="CDD" id="cd17328">
    <property type="entry name" value="MFS_spinster_like"/>
    <property type="match status" value="1"/>
</dbReference>
<name>A0A9Q1CEB6_HOLLE</name>
<comment type="caution">
    <text evidence="10">The sequence shown here is derived from an EMBL/GenBank/DDBJ whole genome shotgun (WGS) entry which is preliminary data.</text>
</comment>
<feature type="region of interest" description="Disordered" evidence="7">
    <location>
        <begin position="1"/>
        <end position="33"/>
    </location>
</feature>
<evidence type="ECO:0000256" key="5">
    <source>
        <dbReference type="ARBA" id="ARBA00023136"/>
    </source>
</evidence>
<comment type="similarity">
    <text evidence="6">Belongs to the major facilitator superfamily. Spinster (TC 2.A.1.49) family.</text>
</comment>
<feature type="transmembrane region" description="Helical" evidence="8">
    <location>
        <begin position="112"/>
        <end position="130"/>
    </location>
</feature>
<dbReference type="PANTHER" id="PTHR23505:SF79">
    <property type="entry name" value="PROTEIN SPINSTER"/>
    <property type="match status" value="1"/>
</dbReference>
<feature type="transmembrane region" description="Helical" evidence="8">
    <location>
        <begin position="398"/>
        <end position="417"/>
    </location>
</feature>
<dbReference type="SUPFAM" id="SSF103473">
    <property type="entry name" value="MFS general substrate transporter"/>
    <property type="match status" value="1"/>
</dbReference>
<accession>A0A9Q1CEB6</accession>
<evidence type="ECO:0000313" key="10">
    <source>
        <dbReference type="EMBL" id="KAJ8043375.1"/>
    </source>
</evidence>
<dbReference type="Gene3D" id="1.20.1250.20">
    <property type="entry name" value="MFS general substrate transporter like domains"/>
    <property type="match status" value="1"/>
</dbReference>
<keyword evidence="5 8" id="KW-0472">Membrane</keyword>
<dbReference type="GO" id="GO:0022857">
    <property type="term" value="F:transmembrane transporter activity"/>
    <property type="evidence" value="ECO:0007669"/>
    <property type="project" value="InterPro"/>
</dbReference>
<reference evidence="10" key="1">
    <citation type="submission" date="2021-10" db="EMBL/GenBank/DDBJ databases">
        <title>Tropical sea cucumber genome reveals ecological adaptation and Cuvierian tubules defense mechanism.</title>
        <authorList>
            <person name="Chen T."/>
        </authorList>
    </citation>
    <scope>NUCLEOTIDE SEQUENCE</scope>
    <source>
        <strain evidence="10">Nanhai2018</strain>
        <tissue evidence="10">Muscle</tissue>
    </source>
</reference>
<evidence type="ECO:0000256" key="2">
    <source>
        <dbReference type="ARBA" id="ARBA00022448"/>
    </source>
</evidence>
<feature type="transmembrane region" description="Helical" evidence="8">
    <location>
        <begin position="358"/>
        <end position="386"/>
    </location>
</feature>
<dbReference type="InterPro" id="IPR020846">
    <property type="entry name" value="MFS_dom"/>
</dbReference>
<evidence type="ECO:0000256" key="6">
    <source>
        <dbReference type="ARBA" id="ARBA00024338"/>
    </source>
</evidence>
<comment type="subcellular location">
    <subcellularLocation>
        <location evidence="1">Membrane</location>
        <topology evidence="1">Multi-pass membrane protein</topology>
    </subcellularLocation>
</comment>
<evidence type="ECO:0000313" key="11">
    <source>
        <dbReference type="Proteomes" id="UP001152320"/>
    </source>
</evidence>
<evidence type="ECO:0000256" key="7">
    <source>
        <dbReference type="SAM" id="MobiDB-lite"/>
    </source>
</evidence>
<evidence type="ECO:0000256" key="4">
    <source>
        <dbReference type="ARBA" id="ARBA00022989"/>
    </source>
</evidence>
<feature type="transmembrane region" description="Helical" evidence="8">
    <location>
        <begin position="298"/>
        <end position="319"/>
    </location>
</feature>
<evidence type="ECO:0000256" key="8">
    <source>
        <dbReference type="SAM" id="Phobius"/>
    </source>
</evidence>
<dbReference type="GO" id="GO:0016020">
    <property type="term" value="C:membrane"/>
    <property type="evidence" value="ECO:0007669"/>
    <property type="project" value="UniProtKB-SubCell"/>
</dbReference>
<dbReference type="Proteomes" id="UP001152320">
    <property type="component" value="Chromosome 4"/>
</dbReference>
<keyword evidence="4 8" id="KW-1133">Transmembrane helix</keyword>
<feature type="transmembrane region" description="Helical" evidence="8">
    <location>
        <begin position="82"/>
        <end position="105"/>
    </location>
</feature>
<evidence type="ECO:0000256" key="3">
    <source>
        <dbReference type="ARBA" id="ARBA00022692"/>
    </source>
</evidence>
<feature type="transmembrane region" description="Helical" evidence="8">
    <location>
        <begin position="136"/>
        <end position="161"/>
    </location>
</feature>
<evidence type="ECO:0000256" key="1">
    <source>
        <dbReference type="ARBA" id="ARBA00004141"/>
    </source>
</evidence>
<feature type="transmembrane region" description="Helical" evidence="8">
    <location>
        <begin position="257"/>
        <end position="278"/>
    </location>
</feature>
<sequence length="493" mass="54347">MMMAETDYEQKHLLQGEREEEDERRRNDGQMPNDSEVVGAQAYVSVAILCFVNLLNYVDRYTIAANLGDIQRSFRISNNNSAAGLIQTVFIVGYMLTSPLFGYLGDRYSRKLIIASGITVWSALTLAGSFVSDDRFWLFVLVRAFVGVGEASYVTIAGTIIGDLFVGNRRSQMLMVFYFAIPVGSGLGYIAGSAVATWFHDWRFALRFTPIFGIVCVFLIICVLKEPQRGQAETSNQPMSNTDYLADLKALTKNKSYISSSLGLTAQCWVIGALSLWAVKTIEYAYTLQGFDNGNVSYIFGALTCFAGFAGVGLGTSSAQYVRQYNPRADPLVCAFGMLCGTPFLFLGIYVADSQVTVAWIFILIAETLLFLNWALIPDILLYVLIPTRRATGNAIQMLMSHLLGDALSPWIIGFISDRIRNGMSAPSSIHDQYYSLVYSLYIGCFVTALGGGFFLMTALFVVEDKQRVEKIVASTRAMNGGALEGNSVDEDR</sequence>
<feature type="transmembrane region" description="Helical" evidence="8">
    <location>
        <begin position="204"/>
        <end position="224"/>
    </location>
</feature>
<dbReference type="InterPro" id="IPR044770">
    <property type="entry name" value="MFS_spinster-like"/>
</dbReference>
<dbReference type="EMBL" id="JAIZAY010000004">
    <property type="protein sequence ID" value="KAJ8043375.1"/>
    <property type="molecule type" value="Genomic_DNA"/>
</dbReference>
<protein>
    <submittedName>
        <fullName evidence="10">Protein spinster-like 1</fullName>
    </submittedName>
</protein>
<feature type="transmembrane region" description="Helical" evidence="8">
    <location>
        <begin position="173"/>
        <end position="198"/>
    </location>
</feature>
<gene>
    <name evidence="10" type="ORF">HOLleu_10432</name>
</gene>
<dbReference type="InterPro" id="IPR011701">
    <property type="entry name" value="MFS"/>
</dbReference>